<name>A0A8X7WMF8_BRACI</name>
<keyword evidence="3" id="KW-0862">Zinc</keyword>
<evidence type="ECO:0000256" key="2">
    <source>
        <dbReference type="ARBA" id="ARBA00022771"/>
    </source>
</evidence>
<gene>
    <name evidence="6" type="ORF">Bca52824_001913</name>
</gene>
<keyword evidence="1" id="KW-0479">Metal-binding</keyword>
<dbReference type="GO" id="GO:0008270">
    <property type="term" value="F:zinc ion binding"/>
    <property type="evidence" value="ECO:0007669"/>
    <property type="project" value="UniProtKB-KW"/>
</dbReference>
<evidence type="ECO:0000259" key="5">
    <source>
        <dbReference type="PROSITE" id="PS51999"/>
    </source>
</evidence>
<evidence type="ECO:0000313" key="7">
    <source>
        <dbReference type="Proteomes" id="UP000886595"/>
    </source>
</evidence>
<keyword evidence="7" id="KW-1185">Reference proteome</keyword>
<evidence type="ECO:0000256" key="1">
    <source>
        <dbReference type="ARBA" id="ARBA00022723"/>
    </source>
</evidence>
<dbReference type="EMBL" id="JAAMPC010000001">
    <property type="protein sequence ID" value="KAG2330733.1"/>
    <property type="molecule type" value="Genomic_DNA"/>
</dbReference>
<protein>
    <recommendedName>
        <fullName evidence="5">GRF-type domain-containing protein</fullName>
    </recommendedName>
</protein>
<dbReference type="InterPro" id="IPR010666">
    <property type="entry name" value="Znf_GRF"/>
</dbReference>
<dbReference type="PROSITE" id="PS51999">
    <property type="entry name" value="ZF_GRF"/>
    <property type="match status" value="1"/>
</dbReference>
<proteinExistence type="predicted"/>
<reference evidence="6 7" key="1">
    <citation type="submission" date="2020-02" db="EMBL/GenBank/DDBJ databases">
        <authorList>
            <person name="Ma Q."/>
            <person name="Huang Y."/>
            <person name="Song X."/>
            <person name="Pei D."/>
        </authorList>
    </citation>
    <scope>NUCLEOTIDE SEQUENCE [LARGE SCALE GENOMIC DNA]</scope>
    <source>
        <strain evidence="6">Sxm20200214</strain>
        <tissue evidence="6">Leaf</tissue>
    </source>
</reference>
<keyword evidence="2 4" id="KW-0863">Zinc-finger</keyword>
<dbReference type="OrthoDB" id="1083324at2759"/>
<organism evidence="6 7">
    <name type="scientific">Brassica carinata</name>
    <name type="common">Ethiopian mustard</name>
    <name type="synonym">Abyssinian cabbage</name>
    <dbReference type="NCBI Taxonomy" id="52824"/>
    <lineage>
        <taxon>Eukaryota</taxon>
        <taxon>Viridiplantae</taxon>
        <taxon>Streptophyta</taxon>
        <taxon>Embryophyta</taxon>
        <taxon>Tracheophyta</taxon>
        <taxon>Spermatophyta</taxon>
        <taxon>Magnoliopsida</taxon>
        <taxon>eudicotyledons</taxon>
        <taxon>Gunneridae</taxon>
        <taxon>Pentapetalae</taxon>
        <taxon>rosids</taxon>
        <taxon>malvids</taxon>
        <taxon>Brassicales</taxon>
        <taxon>Brassicaceae</taxon>
        <taxon>Brassiceae</taxon>
        <taxon>Brassica</taxon>
    </lineage>
</organism>
<evidence type="ECO:0000256" key="4">
    <source>
        <dbReference type="PROSITE-ProRule" id="PRU01343"/>
    </source>
</evidence>
<dbReference type="AlphaFoldDB" id="A0A8X7WMF8"/>
<sequence length="126" mass="14494">MEEDNSGKCGKYETGIFCSRRNIVSFEGVPTHCWCGNRVTTFVSKTRTNPFRRFYRCVVARQREGEAHLFRWVDDALVDEVSLVAARQRNVEGEIEVLVKSVKNVVVDRDNNGCLSVLTWLCSKFR</sequence>
<evidence type="ECO:0000313" key="6">
    <source>
        <dbReference type="EMBL" id="KAG2330733.1"/>
    </source>
</evidence>
<evidence type="ECO:0000256" key="3">
    <source>
        <dbReference type="ARBA" id="ARBA00022833"/>
    </source>
</evidence>
<feature type="domain" description="GRF-type" evidence="5">
    <location>
        <begin position="33"/>
        <end position="76"/>
    </location>
</feature>
<dbReference type="Proteomes" id="UP000886595">
    <property type="component" value="Unassembled WGS sequence"/>
</dbReference>
<accession>A0A8X7WMF8</accession>
<dbReference type="PANTHER" id="PTHR33248">
    <property type="entry name" value="ZINC ION-BINDING PROTEIN"/>
    <property type="match status" value="1"/>
</dbReference>
<comment type="caution">
    <text evidence="6">The sequence shown here is derived from an EMBL/GenBank/DDBJ whole genome shotgun (WGS) entry which is preliminary data.</text>
</comment>